<dbReference type="STRING" id="318464.IO99_03385"/>
<protein>
    <recommendedName>
        <fullName evidence="1">Bacterial Pleckstrin homology domain-containing protein</fullName>
    </recommendedName>
</protein>
<proteinExistence type="predicted"/>
<dbReference type="InterPro" id="IPR037063">
    <property type="entry name" value="PHb_sf"/>
</dbReference>
<dbReference type="RefSeq" id="WP_035130198.1">
    <property type="nucleotide sequence ID" value="NZ_JPMD01000004.1"/>
</dbReference>
<evidence type="ECO:0000259" key="1">
    <source>
        <dbReference type="Pfam" id="PF08000"/>
    </source>
</evidence>
<feature type="domain" description="Bacterial Pleckstrin homology" evidence="1">
    <location>
        <begin position="2"/>
        <end position="122"/>
    </location>
</feature>
<sequence length="125" mass="14276">MGLFSSVIGNASEVDISKIREEYMKLLGSNEQIEKAYKLIRDMIIFTNKRLIIIDKQGMTGKKIEYHSIPYRAITNFKVETSGHFDLDAELKIYVSGMSMPIEKTFSSSCNIYEVQSILAEYCSK</sequence>
<comment type="caution">
    <text evidence="2">The sequence shown here is derived from an EMBL/GenBank/DDBJ whole genome shotgun (WGS) entry which is preliminary data.</text>
</comment>
<gene>
    <name evidence="2" type="ORF">IO99_03385</name>
</gene>
<reference evidence="2 3" key="1">
    <citation type="submission" date="2014-07" db="EMBL/GenBank/DDBJ databases">
        <title>Draft genome of Clostridium sulfidigenes 113A isolated from sediments associated with methane hydrate from Krishna Godavari basin.</title>
        <authorList>
            <person name="Honkalas V.S."/>
            <person name="Dabir A.P."/>
            <person name="Arora P."/>
            <person name="Dhakephalkar P.K."/>
        </authorList>
    </citation>
    <scope>NUCLEOTIDE SEQUENCE [LARGE SCALE GENOMIC DNA]</scope>
    <source>
        <strain evidence="2 3">113A</strain>
    </source>
</reference>
<dbReference type="PANTHER" id="PTHR35796">
    <property type="entry name" value="HYPOTHETICAL CYTOSOLIC PROTEIN"/>
    <property type="match status" value="1"/>
</dbReference>
<name>A0A084JGU5_9CLOT</name>
<dbReference type="Pfam" id="PF08000">
    <property type="entry name" value="bPH_1"/>
    <property type="match status" value="1"/>
</dbReference>
<keyword evidence="3" id="KW-1185">Reference proteome</keyword>
<evidence type="ECO:0000313" key="2">
    <source>
        <dbReference type="EMBL" id="KEZ88179.1"/>
    </source>
</evidence>
<dbReference type="CDD" id="cd13225">
    <property type="entry name" value="PH-like_bacteria"/>
    <property type="match status" value="1"/>
</dbReference>
<dbReference type="Gene3D" id="2.30.29.50">
    <property type="entry name" value="Bacterial Pleckstrin homology domain"/>
    <property type="match status" value="1"/>
</dbReference>
<evidence type="ECO:0000313" key="3">
    <source>
        <dbReference type="Proteomes" id="UP000028542"/>
    </source>
</evidence>
<dbReference type="SUPFAM" id="SSF50729">
    <property type="entry name" value="PH domain-like"/>
    <property type="match status" value="1"/>
</dbReference>
<dbReference type="InterPro" id="IPR012544">
    <property type="entry name" value="PHb"/>
</dbReference>
<dbReference type="AlphaFoldDB" id="A0A084JGU5"/>
<organism evidence="2 3">
    <name type="scientific">Clostridium sulfidigenes</name>
    <dbReference type="NCBI Taxonomy" id="318464"/>
    <lineage>
        <taxon>Bacteria</taxon>
        <taxon>Bacillati</taxon>
        <taxon>Bacillota</taxon>
        <taxon>Clostridia</taxon>
        <taxon>Eubacteriales</taxon>
        <taxon>Clostridiaceae</taxon>
        <taxon>Clostridium</taxon>
    </lineage>
</organism>
<dbReference type="Proteomes" id="UP000028542">
    <property type="component" value="Unassembled WGS sequence"/>
</dbReference>
<dbReference type="PANTHER" id="PTHR35796:SF3">
    <property type="entry name" value="BHLH DOMAIN-CONTAINING PROTEIN"/>
    <property type="match status" value="1"/>
</dbReference>
<dbReference type="EMBL" id="JPMD01000004">
    <property type="protein sequence ID" value="KEZ88179.1"/>
    <property type="molecule type" value="Genomic_DNA"/>
</dbReference>
<dbReference type="eggNOG" id="ENOG503172B">
    <property type="taxonomic scope" value="Bacteria"/>
</dbReference>
<accession>A0A084JGU5</accession>